<evidence type="ECO:0000256" key="1">
    <source>
        <dbReference type="SAM" id="MobiDB-lite"/>
    </source>
</evidence>
<evidence type="ECO:0000313" key="3">
    <source>
        <dbReference type="Proteomes" id="UP000314294"/>
    </source>
</evidence>
<comment type="caution">
    <text evidence="2">The sequence shown here is derived from an EMBL/GenBank/DDBJ whole genome shotgun (WGS) entry which is preliminary data.</text>
</comment>
<feature type="region of interest" description="Disordered" evidence="1">
    <location>
        <begin position="1"/>
        <end position="32"/>
    </location>
</feature>
<protein>
    <submittedName>
        <fullName evidence="2">Uncharacterized protein</fullName>
    </submittedName>
</protein>
<name>A0A4Z2I1A9_9TELE</name>
<reference evidence="2 3" key="1">
    <citation type="submission" date="2019-03" db="EMBL/GenBank/DDBJ databases">
        <title>First draft genome of Liparis tanakae, snailfish: a comprehensive survey of snailfish specific genes.</title>
        <authorList>
            <person name="Kim W."/>
            <person name="Song I."/>
            <person name="Jeong J.-H."/>
            <person name="Kim D."/>
            <person name="Kim S."/>
            <person name="Ryu S."/>
            <person name="Song J.Y."/>
            <person name="Lee S.K."/>
        </authorList>
    </citation>
    <scope>NUCLEOTIDE SEQUENCE [LARGE SCALE GENOMIC DNA]</scope>
    <source>
        <tissue evidence="2">Muscle</tissue>
    </source>
</reference>
<feature type="compositionally biased region" description="Basic and acidic residues" evidence="1">
    <location>
        <begin position="1"/>
        <end position="12"/>
    </location>
</feature>
<gene>
    <name evidence="2" type="ORF">EYF80_017886</name>
</gene>
<keyword evidence="3" id="KW-1185">Reference proteome</keyword>
<sequence>MSRQEFRQESRRQGSRLRSHLHMGPHDSPTNSTNYYLTRRLAPGALCLCLLSSSLHFQSPSTARLAVRKSAQKGGKMACA</sequence>
<dbReference type="EMBL" id="SRLO01000144">
    <property type="protein sequence ID" value="TNN71879.1"/>
    <property type="molecule type" value="Genomic_DNA"/>
</dbReference>
<proteinExistence type="predicted"/>
<dbReference type="Proteomes" id="UP000314294">
    <property type="component" value="Unassembled WGS sequence"/>
</dbReference>
<feature type="compositionally biased region" description="Basic residues" evidence="1">
    <location>
        <begin position="13"/>
        <end position="23"/>
    </location>
</feature>
<evidence type="ECO:0000313" key="2">
    <source>
        <dbReference type="EMBL" id="TNN71879.1"/>
    </source>
</evidence>
<dbReference type="AlphaFoldDB" id="A0A4Z2I1A9"/>
<accession>A0A4Z2I1A9</accession>
<organism evidence="2 3">
    <name type="scientific">Liparis tanakae</name>
    <name type="common">Tanaka's snailfish</name>
    <dbReference type="NCBI Taxonomy" id="230148"/>
    <lineage>
        <taxon>Eukaryota</taxon>
        <taxon>Metazoa</taxon>
        <taxon>Chordata</taxon>
        <taxon>Craniata</taxon>
        <taxon>Vertebrata</taxon>
        <taxon>Euteleostomi</taxon>
        <taxon>Actinopterygii</taxon>
        <taxon>Neopterygii</taxon>
        <taxon>Teleostei</taxon>
        <taxon>Neoteleostei</taxon>
        <taxon>Acanthomorphata</taxon>
        <taxon>Eupercaria</taxon>
        <taxon>Perciformes</taxon>
        <taxon>Cottioidei</taxon>
        <taxon>Cottales</taxon>
        <taxon>Liparidae</taxon>
        <taxon>Liparis</taxon>
    </lineage>
</organism>